<accession>A0A1X7ECM8</accession>
<gene>
    <name evidence="1" type="ORF">HUE56_27825</name>
    <name evidence="2" type="ORF">SAMN02982917_1485</name>
</gene>
<dbReference type="KEGG" id="aoz:HUE56_27825"/>
<geneLocation type="plasmid" evidence="1 4">
    <name>unnamed6</name>
</geneLocation>
<dbReference type="AlphaFoldDB" id="A0A1X7ECM8"/>
<keyword evidence="4" id="KW-1185">Reference proteome</keyword>
<reference evidence="2 3" key="1">
    <citation type="submission" date="2017-04" db="EMBL/GenBank/DDBJ databases">
        <authorList>
            <person name="Afonso C.L."/>
            <person name="Miller P.J."/>
            <person name="Scott M.A."/>
            <person name="Spackman E."/>
            <person name="Goraichik I."/>
            <person name="Dimitrov K.M."/>
            <person name="Suarez D.L."/>
            <person name="Swayne D.E."/>
        </authorList>
    </citation>
    <scope>NUCLEOTIDE SEQUENCE [LARGE SCALE GENOMIC DNA]</scope>
    <source>
        <strain evidence="2 3">A2P</strain>
    </source>
</reference>
<evidence type="ECO:0000313" key="1">
    <source>
        <dbReference type="EMBL" id="QKS54275.1"/>
    </source>
</evidence>
<dbReference type="Proteomes" id="UP000192936">
    <property type="component" value="Unassembled WGS sequence"/>
</dbReference>
<dbReference type="Proteomes" id="UP000509702">
    <property type="component" value="Plasmid unnamed6"/>
</dbReference>
<evidence type="ECO:0000313" key="2">
    <source>
        <dbReference type="EMBL" id="SMF31283.1"/>
    </source>
</evidence>
<sequence>MDRSTTPTLSELLEDPIVIAVMARDGISPDSVQQLFERLRRSRRVQEERLAA</sequence>
<organism evidence="2 3">
    <name type="scientific">Azospirillum oryzae</name>
    <dbReference type="NCBI Taxonomy" id="286727"/>
    <lineage>
        <taxon>Bacteria</taxon>
        <taxon>Pseudomonadati</taxon>
        <taxon>Pseudomonadota</taxon>
        <taxon>Alphaproteobacteria</taxon>
        <taxon>Rhodospirillales</taxon>
        <taxon>Azospirillaceae</taxon>
        <taxon>Azospirillum</taxon>
    </lineage>
</organism>
<keyword evidence="1" id="KW-0614">Plasmid</keyword>
<reference evidence="1 4" key="2">
    <citation type="submission" date="2020-06" db="EMBL/GenBank/DDBJ databases">
        <title>Complete genome of Azosprillum oryzae KACC14407.</title>
        <authorList>
            <person name="Kim M."/>
            <person name="Park Y.-J."/>
            <person name="Shin J.-H."/>
        </authorList>
    </citation>
    <scope>NUCLEOTIDE SEQUENCE [LARGE SCALE GENOMIC DNA]</scope>
    <source>
        <strain evidence="1 4">KACC 14407</strain>
        <plasmid evidence="1 4">unnamed6</plasmid>
    </source>
</reference>
<evidence type="ECO:0000313" key="3">
    <source>
        <dbReference type="Proteomes" id="UP000192936"/>
    </source>
</evidence>
<protein>
    <submittedName>
        <fullName evidence="2">Uncharacterized protein</fullName>
    </submittedName>
</protein>
<dbReference type="EMBL" id="CP054621">
    <property type="protein sequence ID" value="QKS54275.1"/>
    <property type="molecule type" value="Genomic_DNA"/>
</dbReference>
<proteinExistence type="predicted"/>
<dbReference type="RefSeq" id="WP_167393189.1">
    <property type="nucleotide sequence ID" value="NZ_BSOV01000055.1"/>
</dbReference>
<dbReference type="EMBL" id="FXAK01000002">
    <property type="protein sequence ID" value="SMF31283.1"/>
    <property type="molecule type" value="Genomic_DNA"/>
</dbReference>
<name>A0A1X7ECM8_9PROT</name>
<evidence type="ECO:0000313" key="4">
    <source>
        <dbReference type="Proteomes" id="UP000509702"/>
    </source>
</evidence>